<proteinExistence type="predicted"/>
<dbReference type="Proteomes" id="UP000666240">
    <property type="component" value="Unassembled WGS sequence"/>
</dbReference>
<evidence type="ECO:0000313" key="1">
    <source>
        <dbReference type="EMBL" id="MBP0439133.1"/>
    </source>
</evidence>
<name>A0A8J7QYM1_9HYPH</name>
<dbReference type="EMBL" id="JAGIYY010000003">
    <property type="protein sequence ID" value="MBP0439133.1"/>
    <property type="molecule type" value="Genomic_DNA"/>
</dbReference>
<reference evidence="1" key="1">
    <citation type="submission" date="2021-03" db="EMBL/GenBank/DDBJ databases">
        <title>Genome sequencing and assembly of Tianweitania sediminis.</title>
        <authorList>
            <person name="Chhetri G."/>
        </authorList>
    </citation>
    <scope>NUCLEOTIDE SEQUENCE</scope>
    <source>
        <strain evidence="1">Z8</strain>
    </source>
</reference>
<keyword evidence="2" id="KW-1185">Reference proteome</keyword>
<protein>
    <submittedName>
        <fullName evidence="1">Uncharacterized protein</fullName>
    </submittedName>
</protein>
<gene>
    <name evidence="1" type="ORF">J5Y06_10770</name>
</gene>
<comment type="caution">
    <text evidence="1">The sequence shown here is derived from an EMBL/GenBank/DDBJ whole genome shotgun (WGS) entry which is preliminary data.</text>
</comment>
<dbReference type="AlphaFoldDB" id="A0A8J7QYM1"/>
<sequence length="143" mass="16475">MREWDTKEYRDREQQAIEALRAKHPKAGGISVLWAGWIGLTDDYLTEIEALLPEGHRIVFLDVTEKMGGARVRLRVEPPLLQDTRSAIHDLDTRKPDGLWWRSFRTCQVCGEAAGIRCSKDGWFTVRCEEHADGTTPWKPEDR</sequence>
<dbReference type="RefSeq" id="WP_209335176.1">
    <property type="nucleotide sequence ID" value="NZ_JAGIYY010000003.1"/>
</dbReference>
<organism evidence="1 2">
    <name type="scientific">Tianweitania sediminis</name>
    <dbReference type="NCBI Taxonomy" id="1502156"/>
    <lineage>
        <taxon>Bacteria</taxon>
        <taxon>Pseudomonadati</taxon>
        <taxon>Pseudomonadota</taxon>
        <taxon>Alphaproteobacteria</taxon>
        <taxon>Hyphomicrobiales</taxon>
        <taxon>Phyllobacteriaceae</taxon>
        <taxon>Tianweitania</taxon>
    </lineage>
</organism>
<evidence type="ECO:0000313" key="2">
    <source>
        <dbReference type="Proteomes" id="UP000666240"/>
    </source>
</evidence>
<accession>A0A8J7QYM1</accession>